<dbReference type="InterPro" id="IPR036400">
    <property type="entry name" value="Cyt_B5-like_heme/steroid_sf"/>
</dbReference>
<protein>
    <recommendedName>
        <fullName evidence="16">L-lactate dehydrogenase (cytochrome)</fullName>
        <ecNumber evidence="15">1.1.2.3</ecNumber>
    </recommendedName>
</protein>
<dbReference type="OrthoDB" id="1925334at2759"/>
<evidence type="ECO:0000256" key="3">
    <source>
        <dbReference type="ARBA" id="ARBA00004569"/>
    </source>
</evidence>
<evidence type="ECO:0000256" key="16">
    <source>
        <dbReference type="ARBA" id="ARBA00068515"/>
    </source>
</evidence>
<dbReference type="GeneID" id="25989910"/>
<dbReference type="Proteomes" id="UP000002748">
    <property type="component" value="Unassembled WGS sequence"/>
</dbReference>
<organism evidence="20 21">
    <name type="scientific">Trichosporon asahii var. asahii (strain ATCC 90039 / CBS 2479 / JCM 2466 / KCTC 7840 / NBRC 103889/ NCYC 2677 / UAMH 7654)</name>
    <name type="common">Yeast</name>
    <dbReference type="NCBI Taxonomy" id="1186058"/>
    <lineage>
        <taxon>Eukaryota</taxon>
        <taxon>Fungi</taxon>
        <taxon>Dikarya</taxon>
        <taxon>Basidiomycota</taxon>
        <taxon>Agaricomycotina</taxon>
        <taxon>Tremellomycetes</taxon>
        <taxon>Trichosporonales</taxon>
        <taxon>Trichosporonaceae</taxon>
        <taxon>Trichosporon</taxon>
    </lineage>
</organism>
<dbReference type="EMBL" id="ALBS01000331">
    <property type="protein sequence ID" value="EJT45260.1"/>
    <property type="molecule type" value="Genomic_DNA"/>
</dbReference>
<reference evidence="20 21" key="1">
    <citation type="journal article" date="2012" name="Eukaryot. Cell">
        <title>Draft genome sequence of CBS 2479, the standard type strain of Trichosporon asahii.</title>
        <authorList>
            <person name="Yang R.Y."/>
            <person name="Li H.T."/>
            <person name="Zhu H."/>
            <person name="Zhou G.P."/>
            <person name="Wang M."/>
            <person name="Wang L."/>
        </authorList>
    </citation>
    <scope>NUCLEOTIDE SEQUENCE [LARGE SCALE GENOMIC DNA]</scope>
    <source>
        <strain evidence="21">ATCC 90039 / CBS 2479 / JCM 2466 / KCTC 7840 / NCYC 2677 / UAMH 7654</strain>
    </source>
</reference>
<dbReference type="AlphaFoldDB" id="J4U5I9"/>
<feature type="compositionally biased region" description="Polar residues" evidence="17">
    <location>
        <begin position="28"/>
        <end position="40"/>
    </location>
</feature>
<comment type="caution">
    <text evidence="20">The sequence shown here is derived from an EMBL/GenBank/DDBJ whole genome shotgun (WGS) entry which is preliminary data.</text>
</comment>
<evidence type="ECO:0000256" key="1">
    <source>
        <dbReference type="ARBA" id="ARBA00001917"/>
    </source>
</evidence>
<dbReference type="GO" id="GO:0046872">
    <property type="term" value="F:metal ion binding"/>
    <property type="evidence" value="ECO:0007669"/>
    <property type="project" value="UniProtKB-KW"/>
</dbReference>
<comment type="subcellular location">
    <subcellularLocation>
        <location evidence="3">Mitochondrion intermembrane space</location>
    </subcellularLocation>
</comment>
<dbReference type="GO" id="GO:0006089">
    <property type="term" value="P:lactate metabolic process"/>
    <property type="evidence" value="ECO:0007669"/>
    <property type="project" value="TreeGrafter"/>
</dbReference>
<dbReference type="PANTHER" id="PTHR10578:SF148">
    <property type="entry name" value="L-LACTATE DEHYDROGENASE (CYTOCHROME)"/>
    <property type="match status" value="1"/>
</dbReference>
<evidence type="ECO:0000256" key="14">
    <source>
        <dbReference type="ARBA" id="ARBA00061589"/>
    </source>
</evidence>
<dbReference type="KEGG" id="tasa:A1Q1_06398"/>
<dbReference type="HOGENOM" id="CLU_020639_1_1_1"/>
<dbReference type="GO" id="GO:0004460">
    <property type="term" value="F:L-lactate dehydrogenase (cytochrome) activity"/>
    <property type="evidence" value="ECO:0007669"/>
    <property type="project" value="UniProtKB-EC"/>
</dbReference>
<evidence type="ECO:0000256" key="10">
    <source>
        <dbReference type="ARBA" id="ARBA00023004"/>
    </source>
</evidence>
<evidence type="ECO:0000259" key="18">
    <source>
        <dbReference type="PROSITE" id="PS50255"/>
    </source>
</evidence>
<comment type="cofactor">
    <cofactor evidence="1">
        <name>FMN</name>
        <dbReference type="ChEBI" id="CHEBI:58210"/>
    </cofactor>
</comment>
<comment type="similarity">
    <text evidence="14">In the N-terminal section; belongs to the cytochrome b5 family.</text>
</comment>
<evidence type="ECO:0000256" key="8">
    <source>
        <dbReference type="ARBA" id="ARBA00022723"/>
    </source>
</evidence>
<comment type="catalytic activity">
    <reaction evidence="12">
        <text>(S)-lactate + 2 Fe(III)-[cytochrome c] = 2 Fe(II)-[cytochrome c] + pyruvate + 2 H(+)</text>
        <dbReference type="Rhea" id="RHEA:19909"/>
        <dbReference type="Rhea" id="RHEA-COMP:10350"/>
        <dbReference type="Rhea" id="RHEA-COMP:14399"/>
        <dbReference type="ChEBI" id="CHEBI:15361"/>
        <dbReference type="ChEBI" id="CHEBI:15378"/>
        <dbReference type="ChEBI" id="CHEBI:16651"/>
        <dbReference type="ChEBI" id="CHEBI:29033"/>
        <dbReference type="ChEBI" id="CHEBI:29034"/>
        <dbReference type="EC" id="1.1.2.3"/>
    </reaction>
    <physiologicalReaction direction="left-to-right" evidence="12">
        <dbReference type="Rhea" id="RHEA:19910"/>
    </physiologicalReaction>
</comment>
<dbReference type="FunFam" id="3.20.20.70:FF:000062">
    <property type="entry name" value="Cytochrome b2, mitochondrial, putative"/>
    <property type="match status" value="1"/>
</dbReference>
<dbReference type="InterPro" id="IPR037396">
    <property type="entry name" value="FMN_HAD"/>
</dbReference>
<keyword evidence="6" id="KW-0285">Flavoprotein</keyword>
<feature type="domain" description="Cytochrome b5 heme-binding" evidence="18">
    <location>
        <begin position="66"/>
        <end position="110"/>
    </location>
</feature>
<comment type="cofactor">
    <cofactor evidence="2">
        <name>heme b</name>
        <dbReference type="ChEBI" id="CHEBI:60344"/>
    </cofactor>
</comment>
<evidence type="ECO:0000256" key="12">
    <source>
        <dbReference type="ARBA" id="ARBA00052399"/>
    </source>
</evidence>
<feature type="compositionally biased region" description="Basic and acidic residues" evidence="17">
    <location>
        <begin position="1"/>
        <end position="15"/>
    </location>
</feature>
<dbReference type="VEuPathDB" id="FungiDB:A1Q1_06398"/>
<dbReference type="PROSITE" id="PS51349">
    <property type="entry name" value="FMN_HYDROXY_ACID_DH_2"/>
    <property type="match status" value="1"/>
</dbReference>
<evidence type="ECO:0000313" key="20">
    <source>
        <dbReference type="EMBL" id="EJT45260.1"/>
    </source>
</evidence>
<dbReference type="Gene3D" id="3.10.120.10">
    <property type="entry name" value="Cytochrome b5-like heme/steroid binding domain"/>
    <property type="match status" value="1"/>
</dbReference>
<dbReference type="SMART" id="SM01117">
    <property type="entry name" value="Cyt-b5"/>
    <property type="match status" value="1"/>
</dbReference>
<dbReference type="Gene3D" id="3.20.20.70">
    <property type="entry name" value="Aldolase class I"/>
    <property type="match status" value="1"/>
</dbReference>
<keyword evidence="7" id="KW-0288">FMN</keyword>
<keyword evidence="10" id="KW-0408">Iron</keyword>
<evidence type="ECO:0000256" key="5">
    <source>
        <dbReference type="ARBA" id="ARBA00022617"/>
    </source>
</evidence>
<dbReference type="Pfam" id="PF01070">
    <property type="entry name" value="FMN_dh"/>
    <property type="match status" value="1"/>
</dbReference>
<comment type="subunit">
    <text evidence="4">Homotetramer.</text>
</comment>
<keyword evidence="9" id="KW-0560">Oxidoreductase</keyword>
<dbReference type="InterPro" id="IPR008259">
    <property type="entry name" value="FMN_hydac_DH_AS"/>
</dbReference>
<dbReference type="PROSITE" id="PS00557">
    <property type="entry name" value="FMN_HYDROXY_ACID_DH_1"/>
    <property type="match status" value="1"/>
</dbReference>
<feature type="region of interest" description="Disordered" evidence="17">
    <location>
        <begin position="1"/>
        <end position="68"/>
    </location>
</feature>
<dbReference type="Pfam" id="PF00173">
    <property type="entry name" value="Cyt-b5"/>
    <property type="match status" value="1"/>
</dbReference>
<evidence type="ECO:0000256" key="9">
    <source>
        <dbReference type="ARBA" id="ARBA00023002"/>
    </source>
</evidence>
<accession>J4U5I9</accession>
<gene>
    <name evidence="20" type="ORF">A1Q1_06398</name>
</gene>
<dbReference type="InterPro" id="IPR000262">
    <property type="entry name" value="FMN-dep_DH"/>
</dbReference>
<dbReference type="InterPro" id="IPR037458">
    <property type="entry name" value="L-MDH/L-LDH_FMN-bd"/>
</dbReference>
<dbReference type="PANTHER" id="PTHR10578">
    <property type="entry name" value="S -2-HYDROXY-ACID OXIDASE-RELATED"/>
    <property type="match status" value="1"/>
</dbReference>
<evidence type="ECO:0000256" key="15">
    <source>
        <dbReference type="ARBA" id="ARBA00066458"/>
    </source>
</evidence>
<dbReference type="GO" id="GO:0005758">
    <property type="term" value="C:mitochondrial intermembrane space"/>
    <property type="evidence" value="ECO:0007669"/>
    <property type="project" value="UniProtKB-SubCell"/>
</dbReference>
<dbReference type="RefSeq" id="XP_014176987.1">
    <property type="nucleotide sequence ID" value="XM_014321512.1"/>
</dbReference>
<proteinExistence type="inferred from homology"/>
<sequence>MTKTVDAKEVAKHNSPENVSFNPRELETNSNRVSGSSSTLRRFARHYRTGRPQQAGARSGLKADRQEHPGGAEIILQYAGKDATEEYDPIHPPEAIKENLDPSKHLGKLVGELPEEKKEAPPAPAAAAPAQNQVVAAAPEPFEKPPLDQILSLHDFEAVARATMNRRAWNYYSSGADDEITMRENYNAYQRVWFRPRVLRNVGTVDYSSKILGFPTSMPIYITATALGKLGHKDGEVNLTKAAHKHNVIQMIPTLASCSFDEMVDAAAPGQVQFLQLYVNADRARTKKIIAHAAQRGVKALFITVDAPQLGRREKDMRTKFEGAASNQQTKGGDKFNRNEGAARAISSFIDPALAWEHIPELIEASGDMKIILKGVQCWEDAVMAAEAGVDGIVLSNHGGRQLDFAPSPITILPEVMSALKTRGLIERPGRAKFEVYVDGGVRRATDVLKAVALGATAVGIGRPFLYAMSAYDGVPGVDRALQILKDEFEMNMRLIGAPTLADVTENMVDTRALGYPAPGNTVYSYNYEQMHPVGYKAKL</sequence>
<keyword evidence="5" id="KW-0349">Heme</keyword>
<dbReference type="InterPro" id="IPR013785">
    <property type="entry name" value="Aldolase_TIM"/>
</dbReference>
<evidence type="ECO:0000256" key="6">
    <source>
        <dbReference type="ARBA" id="ARBA00022630"/>
    </source>
</evidence>
<evidence type="ECO:0000256" key="7">
    <source>
        <dbReference type="ARBA" id="ARBA00022643"/>
    </source>
</evidence>
<evidence type="ECO:0000256" key="13">
    <source>
        <dbReference type="ARBA" id="ARBA00061137"/>
    </source>
</evidence>
<keyword evidence="8" id="KW-0479">Metal-binding</keyword>
<evidence type="ECO:0000256" key="2">
    <source>
        <dbReference type="ARBA" id="ARBA00001970"/>
    </source>
</evidence>
<evidence type="ECO:0000256" key="17">
    <source>
        <dbReference type="SAM" id="MobiDB-lite"/>
    </source>
</evidence>
<feature type="domain" description="FMN hydroxy acid dehydrogenase" evidence="19">
    <location>
        <begin position="145"/>
        <end position="514"/>
    </location>
</feature>
<dbReference type="CDD" id="cd02922">
    <property type="entry name" value="FCB2_FMN"/>
    <property type="match status" value="1"/>
</dbReference>
<dbReference type="SUPFAM" id="SSF55856">
    <property type="entry name" value="Cytochrome b5-like heme/steroid binding domain"/>
    <property type="match status" value="1"/>
</dbReference>
<dbReference type="PROSITE" id="PS50255">
    <property type="entry name" value="CYTOCHROME_B5_2"/>
    <property type="match status" value="1"/>
</dbReference>
<dbReference type="SUPFAM" id="SSF51395">
    <property type="entry name" value="FMN-linked oxidoreductases"/>
    <property type="match status" value="1"/>
</dbReference>
<dbReference type="EC" id="1.1.2.3" evidence="15"/>
<evidence type="ECO:0000256" key="11">
    <source>
        <dbReference type="ARBA" id="ARBA00023128"/>
    </source>
</evidence>
<comment type="similarity">
    <text evidence="13">In the C-terminal section; belongs to the FMN-dependent alpha-hydroxy acid dehydrogenase family.</text>
</comment>
<evidence type="ECO:0000256" key="4">
    <source>
        <dbReference type="ARBA" id="ARBA00011881"/>
    </source>
</evidence>
<keyword evidence="11" id="KW-0496">Mitochondrion</keyword>
<evidence type="ECO:0000313" key="21">
    <source>
        <dbReference type="Proteomes" id="UP000002748"/>
    </source>
</evidence>
<evidence type="ECO:0000259" key="19">
    <source>
        <dbReference type="PROSITE" id="PS51349"/>
    </source>
</evidence>
<name>J4U5I9_TRIAS</name>
<dbReference type="InterPro" id="IPR001199">
    <property type="entry name" value="Cyt_B5-like_heme/steroid-bd"/>
</dbReference>